<evidence type="ECO:0000313" key="7">
    <source>
        <dbReference type="Proteomes" id="UP000574317"/>
    </source>
</evidence>
<dbReference type="PANTHER" id="PTHR11073">
    <property type="entry name" value="CALRETICULIN AND CALNEXIN"/>
    <property type="match status" value="1"/>
</dbReference>
<evidence type="ECO:0000256" key="2">
    <source>
        <dbReference type="ARBA" id="ARBA00010983"/>
    </source>
</evidence>
<comment type="subcellular location">
    <subcellularLocation>
        <location evidence="1">Endoplasmic reticulum</location>
    </subcellularLocation>
</comment>
<keyword evidence="7" id="KW-1185">Reference proteome</keyword>
<feature type="region of interest" description="Disordered" evidence="5">
    <location>
        <begin position="67"/>
        <end position="99"/>
    </location>
</feature>
<dbReference type="GO" id="GO:0005509">
    <property type="term" value="F:calcium ion binding"/>
    <property type="evidence" value="ECO:0007669"/>
    <property type="project" value="InterPro"/>
</dbReference>
<comment type="caution">
    <text evidence="6">The sequence shown here is derived from an EMBL/GenBank/DDBJ whole genome shotgun (WGS) entry which is preliminary data.</text>
</comment>
<evidence type="ECO:0000313" key="6">
    <source>
        <dbReference type="EMBL" id="KAF5530879.1"/>
    </source>
</evidence>
<evidence type="ECO:0000256" key="4">
    <source>
        <dbReference type="RuleBase" id="RU362126"/>
    </source>
</evidence>
<dbReference type="GO" id="GO:0006457">
    <property type="term" value="P:protein folding"/>
    <property type="evidence" value="ECO:0007669"/>
    <property type="project" value="InterPro"/>
</dbReference>
<evidence type="ECO:0000256" key="3">
    <source>
        <dbReference type="ARBA" id="ARBA00022824"/>
    </source>
</evidence>
<dbReference type="InterPro" id="IPR018124">
    <property type="entry name" value="Calret/calnex_CS"/>
</dbReference>
<dbReference type="InterPro" id="IPR013320">
    <property type="entry name" value="ConA-like_dom_sf"/>
</dbReference>
<dbReference type="SUPFAM" id="SSF49899">
    <property type="entry name" value="Concanavalin A-like lectins/glucanases"/>
    <property type="match status" value="1"/>
</dbReference>
<proteinExistence type="inferred from homology"/>
<sequence length="307" mass="34473">MDQITATDVSMFLYPLRLVGEVSDGIKAKFMNPRCDLGPMEERVNKIAAQFTLCFWGMLKTGYKVQEEGGDGTHRAGLDGDRKHHRERDHGGGSAHEEETGVVRFKAMHGLLRIGNRPVRPTQLDSHVYARYGCGEELLLGGDRKKRHQDPLEAESPVARLTGRTGLNICTPDRGGANPLRKREWLSKRRQRSEEMHWCGGAYIKLLANNEASYQEEFANTIPYVVMFAPDKSGHTNNVHFVTRTLRLAGMRSRKSSMALLSSGSRSGPWTWVRYSLAVPPVYHRSVLVVTLNHHAIVDIPSLCLSR</sequence>
<comment type="similarity">
    <text evidence="2 4">Belongs to the calreticulin family.</text>
</comment>
<dbReference type="Proteomes" id="UP000574317">
    <property type="component" value="Unassembled WGS sequence"/>
</dbReference>
<protein>
    <submittedName>
        <fullName evidence="6">Calnexin</fullName>
    </submittedName>
</protein>
<keyword evidence="3 4" id="KW-0256">Endoplasmic reticulum</keyword>
<keyword evidence="4" id="KW-0143">Chaperone</keyword>
<evidence type="ECO:0000256" key="5">
    <source>
        <dbReference type="SAM" id="MobiDB-lite"/>
    </source>
</evidence>
<dbReference type="GO" id="GO:0036503">
    <property type="term" value="P:ERAD pathway"/>
    <property type="evidence" value="ECO:0007669"/>
    <property type="project" value="TreeGrafter"/>
</dbReference>
<dbReference type="PANTHER" id="PTHR11073:SF1">
    <property type="entry name" value="CALNEXIN 14D-RELATED"/>
    <property type="match status" value="1"/>
</dbReference>
<dbReference type="Gene3D" id="2.60.120.200">
    <property type="match status" value="1"/>
</dbReference>
<dbReference type="InterPro" id="IPR001580">
    <property type="entry name" value="Calret/calnex"/>
</dbReference>
<dbReference type="GO" id="GO:0005789">
    <property type="term" value="C:endoplasmic reticulum membrane"/>
    <property type="evidence" value="ECO:0007669"/>
    <property type="project" value="TreeGrafter"/>
</dbReference>
<organism evidence="6 7">
    <name type="scientific">Fusarium napiforme</name>
    <dbReference type="NCBI Taxonomy" id="42672"/>
    <lineage>
        <taxon>Eukaryota</taxon>
        <taxon>Fungi</taxon>
        <taxon>Dikarya</taxon>
        <taxon>Ascomycota</taxon>
        <taxon>Pezizomycotina</taxon>
        <taxon>Sordariomycetes</taxon>
        <taxon>Hypocreomycetidae</taxon>
        <taxon>Hypocreales</taxon>
        <taxon>Nectriaceae</taxon>
        <taxon>Fusarium</taxon>
        <taxon>Fusarium fujikuroi species complex</taxon>
    </lineage>
</organism>
<dbReference type="AlphaFoldDB" id="A0A8H5I770"/>
<evidence type="ECO:0000256" key="1">
    <source>
        <dbReference type="ARBA" id="ARBA00004240"/>
    </source>
</evidence>
<dbReference type="EMBL" id="JAAOAO010000834">
    <property type="protein sequence ID" value="KAF5530879.1"/>
    <property type="molecule type" value="Genomic_DNA"/>
</dbReference>
<accession>A0A8H5I770</accession>
<dbReference type="PRINTS" id="PR00626">
    <property type="entry name" value="CALRETICULIN"/>
</dbReference>
<dbReference type="Pfam" id="PF00262">
    <property type="entry name" value="Calreticulin"/>
    <property type="match status" value="1"/>
</dbReference>
<dbReference type="GO" id="GO:0051082">
    <property type="term" value="F:unfolded protein binding"/>
    <property type="evidence" value="ECO:0007669"/>
    <property type="project" value="InterPro"/>
</dbReference>
<gene>
    <name evidence="6" type="ORF">FNAPI_13437</name>
</gene>
<dbReference type="PROSITE" id="PS00803">
    <property type="entry name" value="CALRETICULIN_1"/>
    <property type="match status" value="1"/>
</dbReference>
<name>A0A8H5I770_9HYPO</name>
<reference evidence="6 7" key="1">
    <citation type="submission" date="2020-05" db="EMBL/GenBank/DDBJ databases">
        <title>Identification and distribution of gene clusters putatively required for synthesis of sphingolipid metabolism inhibitors in phylogenetically diverse species of the filamentous fungus Fusarium.</title>
        <authorList>
            <person name="Kim H.-S."/>
            <person name="Busman M."/>
            <person name="Brown D.W."/>
            <person name="Divon H."/>
            <person name="Uhlig S."/>
            <person name="Proctor R.H."/>
        </authorList>
    </citation>
    <scope>NUCLEOTIDE SEQUENCE [LARGE SCALE GENOMIC DNA]</scope>
    <source>
        <strain evidence="6 7">NRRL 25196</strain>
    </source>
</reference>